<feature type="transmembrane region" description="Helical" evidence="7">
    <location>
        <begin position="34"/>
        <end position="54"/>
    </location>
</feature>
<dbReference type="RefSeq" id="XP_024550099.1">
    <property type="nucleotide sequence ID" value="XM_024694311.1"/>
</dbReference>
<feature type="transmembrane region" description="Helical" evidence="7">
    <location>
        <begin position="197"/>
        <end position="215"/>
    </location>
</feature>
<feature type="compositionally biased region" description="Polar residues" evidence="6">
    <location>
        <begin position="347"/>
        <end position="369"/>
    </location>
</feature>
<feature type="transmembrane region" description="Helical" evidence="7">
    <location>
        <begin position="66"/>
        <end position="84"/>
    </location>
</feature>
<comment type="similarity">
    <text evidence="5">Belongs to the SAT4 family.</text>
</comment>
<dbReference type="GeneID" id="5425844"/>
<evidence type="ECO:0000313" key="10">
    <source>
        <dbReference type="Proteomes" id="UP000001798"/>
    </source>
</evidence>
<dbReference type="EMBL" id="CP009812">
    <property type="protein sequence ID" value="ATZ52266.1"/>
    <property type="molecule type" value="Genomic_DNA"/>
</dbReference>
<feature type="transmembrane region" description="Helical" evidence="7">
    <location>
        <begin position="115"/>
        <end position="134"/>
    </location>
</feature>
<feature type="domain" description="Rhodopsin" evidence="8">
    <location>
        <begin position="50"/>
        <end position="288"/>
    </location>
</feature>
<comment type="subcellular location">
    <subcellularLocation>
        <location evidence="1">Membrane</location>
        <topology evidence="1">Multi-pass membrane protein</topology>
    </subcellularLocation>
</comment>
<dbReference type="AlphaFoldDB" id="A0A384JNT1"/>
<accession>A0A384JNT1</accession>
<protein>
    <recommendedName>
        <fullName evidence="8">Rhodopsin domain-containing protein</fullName>
    </recommendedName>
</protein>
<feature type="transmembrane region" description="Helical" evidence="7">
    <location>
        <begin position="227"/>
        <end position="251"/>
    </location>
</feature>
<name>A0A384JNT1_BOTFB</name>
<evidence type="ECO:0000259" key="8">
    <source>
        <dbReference type="Pfam" id="PF20684"/>
    </source>
</evidence>
<feature type="region of interest" description="Disordered" evidence="6">
    <location>
        <begin position="340"/>
        <end position="369"/>
    </location>
</feature>
<dbReference type="Pfam" id="PF20684">
    <property type="entry name" value="Fung_rhodopsin"/>
    <property type="match status" value="1"/>
</dbReference>
<feature type="transmembrane region" description="Helical" evidence="7">
    <location>
        <begin position="257"/>
        <end position="279"/>
    </location>
</feature>
<evidence type="ECO:0000256" key="4">
    <source>
        <dbReference type="ARBA" id="ARBA00023136"/>
    </source>
</evidence>
<keyword evidence="4 7" id="KW-0472">Membrane</keyword>
<proteinExistence type="inferred from homology"/>
<dbReference type="InterPro" id="IPR052337">
    <property type="entry name" value="SAT4-like"/>
</dbReference>
<feature type="transmembrane region" description="Helical" evidence="7">
    <location>
        <begin position="146"/>
        <end position="165"/>
    </location>
</feature>
<dbReference type="PANTHER" id="PTHR33048:SF47">
    <property type="entry name" value="INTEGRAL MEMBRANE PROTEIN-RELATED"/>
    <property type="match status" value="1"/>
</dbReference>
<dbReference type="RefSeq" id="XP_024550100.1">
    <property type="nucleotide sequence ID" value="XM_024694309.1"/>
</dbReference>
<dbReference type="InterPro" id="IPR049326">
    <property type="entry name" value="Rhodopsin_dom_fungi"/>
</dbReference>
<keyword evidence="3 7" id="KW-1133">Transmembrane helix</keyword>
<reference evidence="9 10" key="2">
    <citation type="journal article" date="2012" name="Eukaryot. Cell">
        <title>Genome update of Botrytis cinerea strains B05.10 and T4.</title>
        <authorList>
            <person name="Staats M."/>
            <person name="van Kan J.A."/>
        </authorList>
    </citation>
    <scope>NUCLEOTIDE SEQUENCE [LARGE SCALE GENOMIC DNA]</scope>
    <source>
        <strain evidence="9 10">B05.10</strain>
    </source>
</reference>
<evidence type="ECO:0000256" key="7">
    <source>
        <dbReference type="SAM" id="Phobius"/>
    </source>
</evidence>
<dbReference type="VEuPathDB" id="FungiDB:Bcin08g00310"/>
<reference evidence="9 10" key="3">
    <citation type="journal article" date="2017" name="Mol. Plant Pathol.">
        <title>A gapless genome sequence of the fungus Botrytis cinerea.</title>
        <authorList>
            <person name="Van Kan J.A."/>
            <person name="Stassen J.H."/>
            <person name="Mosbach A."/>
            <person name="Van Der Lee T.A."/>
            <person name="Faino L."/>
            <person name="Farmer A.D."/>
            <person name="Papasotiriou D.G."/>
            <person name="Zhou S."/>
            <person name="Seidl M.F."/>
            <person name="Cottam E."/>
            <person name="Edel D."/>
            <person name="Hahn M."/>
            <person name="Schwartz D.C."/>
            <person name="Dietrich R.A."/>
            <person name="Widdison S."/>
            <person name="Scalliet G."/>
        </authorList>
    </citation>
    <scope>NUCLEOTIDE SEQUENCE [LARGE SCALE GENOMIC DNA]</scope>
    <source>
        <strain evidence="9 10">B05.10</strain>
    </source>
</reference>
<gene>
    <name evidence="9" type="ORF">BCIN_08g00310</name>
</gene>
<keyword evidence="10" id="KW-1185">Reference proteome</keyword>
<keyword evidence="2 7" id="KW-0812">Transmembrane</keyword>
<dbReference type="GO" id="GO:0016020">
    <property type="term" value="C:membrane"/>
    <property type="evidence" value="ECO:0007669"/>
    <property type="project" value="UniProtKB-SubCell"/>
</dbReference>
<organism evidence="9 10">
    <name type="scientific">Botryotinia fuckeliana (strain B05.10)</name>
    <name type="common">Noble rot fungus</name>
    <name type="synonym">Botrytis cinerea</name>
    <dbReference type="NCBI Taxonomy" id="332648"/>
    <lineage>
        <taxon>Eukaryota</taxon>
        <taxon>Fungi</taxon>
        <taxon>Dikarya</taxon>
        <taxon>Ascomycota</taxon>
        <taxon>Pezizomycotina</taxon>
        <taxon>Leotiomycetes</taxon>
        <taxon>Helotiales</taxon>
        <taxon>Sclerotiniaceae</taxon>
        <taxon>Botrytis</taxon>
    </lineage>
</organism>
<reference evidence="9 10" key="1">
    <citation type="journal article" date="2011" name="PLoS Genet.">
        <title>Genomic analysis of the necrotrophic fungal pathogens Sclerotinia sclerotiorum and Botrytis cinerea.</title>
        <authorList>
            <person name="Amselem J."/>
            <person name="Cuomo C.A."/>
            <person name="van Kan J.A."/>
            <person name="Viaud M."/>
            <person name="Benito E.P."/>
            <person name="Couloux A."/>
            <person name="Coutinho P.M."/>
            <person name="de Vries R.P."/>
            <person name="Dyer P.S."/>
            <person name="Fillinger S."/>
            <person name="Fournier E."/>
            <person name="Gout L."/>
            <person name="Hahn M."/>
            <person name="Kohn L."/>
            <person name="Lapalu N."/>
            <person name="Plummer K.M."/>
            <person name="Pradier J.M."/>
            <person name="Quevillon E."/>
            <person name="Sharon A."/>
            <person name="Simon A."/>
            <person name="ten Have A."/>
            <person name="Tudzynski B."/>
            <person name="Tudzynski P."/>
            <person name="Wincker P."/>
            <person name="Andrew M."/>
            <person name="Anthouard V."/>
            <person name="Beever R.E."/>
            <person name="Beffa R."/>
            <person name="Benoit I."/>
            <person name="Bouzid O."/>
            <person name="Brault B."/>
            <person name="Chen Z."/>
            <person name="Choquer M."/>
            <person name="Collemare J."/>
            <person name="Cotton P."/>
            <person name="Danchin E.G."/>
            <person name="Da Silva C."/>
            <person name="Gautier A."/>
            <person name="Giraud C."/>
            <person name="Giraud T."/>
            <person name="Gonzalez C."/>
            <person name="Grossetete S."/>
            <person name="Guldener U."/>
            <person name="Henrissat B."/>
            <person name="Howlett B.J."/>
            <person name="Kodira C."/>
            <person name="Kretschmer M."/>
            <person name="Lappartient A."/>
            <person name="Leroch M."/>
            <person name="Levis C."/>
            <person name="Mauceli E."/>
            <person name="Neuveglise C."/>
            <person name="Oeser B."/>
            <person name="Pearson M."/>
            <person name="Poulain J."/>
            <person name="Poussereau N."/>
            <person name="Quesneville H."/>
            <person name="Rascle C."/>
            <person name="Schumacher J."/>
            <person name="Segurens B."/>
            <person name="Sexton A."/>
            <person name="Silva E."/>
            <person name="Sirven C."/>
            <person name="Soanes D.M."/>
            <person name="Talbot N.J."/>
            <person name="Templeton M."/>
            <person name="Yandava C."/>
            <person name="Yarden O."/>
            <person name="Zeng Q."/>
            <person name="Rollins J.A."/>
            <person name="Lebrun M.H."/>
            <person name="Dickman M."/>
        </authorList>
    </citation>
    <scope>NUCLEOTIDE SEQUENCE [LARGE SCALE GENOMIC DNA]</scope>
    <source>
        <strain evidence="9 10">B05.10</strain>
    </source>
</reference>
<reference evidence="9" key="4">
    <citation type="submission" date="2017-12" db="EMBL/GenBank/DDBJ databases">
        <authorList>
            <person name="van Kan J."/>
        </authorList>
    </citation>
    <scope>NUCLEOTIDE SEQUENCE</scope>
    <source>
        <strain evidence="9">B05.10</strain>
    </source>
</reference>
<dbReference type="PANTHER" id="PTHR33048">
    <property type="entry name" value="PTH11-LIKE INTEGRAL MEMBRANE PROTEIN (AFU_ORTHOLOGUE AFUA_5G11245)"/>
    <property type="match status" value="1"/>
</dbReference>
<evidence type="ECO:0000256" key="1">
    <source>
        <dbReference type="ARBA" id="ARBA00004141"/>
    </source>
</evidence>
<evidence type="ECO:0000256" key="2">
    <source>
        <dbReference type="ARBA" id="ARBA00022692"/>
    </source>
</evidence>
<evidence type="ECO:0000256" key="6">
    <source>
        <dbReference type="SAM" id="MobiDB-lite"/>
    </source>
</evidence>
<dbReference type="EMBL" id="CP009812">
    <property type="protein sequence ID" value="ATZ52265.1"/>
    <property type="molecule type" value="Genomic_DNA"/>
</dbReference>
<evidence type="ECO:0000256" key="3">
    <source>
        <dbReference type="ARBA" id="ARBA00022989"/>
    </source>
</evidence>
<evidence type="ECO:0000313" key="9">
    <source>
        <dbReference type="EMBL" id="ATZ52265.1"/>
    </source>
</evidence>
<dbReference type="OrthoDB" id="2496787at2759"/>
<evidence type="ECO:0000256" key="5">
    <source>
        <dbReference type="ARBA" id="ARBA00038359"/>
    </source>
</evidence>
<dbReference type="KEGG" id="bfu:BCIN_08g00310"/>
<sequence length="369" mass="40395">MSMPDNFLDLPAMEPPAGEVQNLDNPPNGNNTVIGIYSVCIALASVFVVLRLYAKFIFTKTARVQDYLILPTFCIFIAHCVYWLRMNGTTGNLVHTWNFRIGAMAPFYKNGFYGLQFYSAVMLAIKPLILLEWIHIFGSAGRRFTWICYILGTINVLTYFIAITVDSSACKPREAWWDITIQGHCINTRNLPIATGTINAVVDVFILLLPQGIIWRLHMSRDKKIGVALVFAVGLLSCGAALARMSLGYIYSDSEDVAYFFSQAGLFCVVEMTAAIIVFSAPTIPKPLGNFAKQATSSIGRLLRSFSGGSTYRTGAADTKANAYVHIDEHGNAVPLAKLRSGKSGESAKSGQTGQKRAESIETTADSVV</sequence>
<dbReference type="Proteomes" id="UP000001798">
    <property type="component" value="Chromosome 8"/>
</dbReference>